<dbReference type="InterPro" id="IPR036909">
    <property type="entry name" value="Cyt_c-like_dom_sf"/>
</dbReference>
<dbReference type="InterPro" id="IPR009056">
    <property type="entry name" value="Cyt_c-like_dom"/>
</dbReference>
<keyword evidence="9" id="KW-1185">Reference proteome</keyword>
<evidence type="ECO:0000313" key="9">
    <source>
        <dbReference type="Proteomes" id="UP001157910"/>
    </source>
</evidence>
<evidence type="ECO:0000256" key="3">
    <source>
        <dbReference type="ARBA" id="ARBA00022723"/>
    </source>
</evidence>
<keyword evidence="4" id="KW-0249">Electron transport</keyword>
<gene>
    <name evidence="8" type="ORF">SAMN06296065_11451</name>
</gene>
<evidence type="ECO:0000256" key="2">
    <source>
        <dbReference type="ARBA" id="ARBA00022617"/>
    </source>
</evidence>
<name>A0ABY1QTJ0_9SPHN</name>
<organism evidence="8 9">
    <name type="scientific">Novosphingobium panipatense</name>
    <dbReference type="NCBI Taxonomy" id="428991"/>
    <lineage>
        <taxon>Bacteria</taxon>
        <taxon>Pseudomonadati</taxon>
        <taxon>Pseudomonadota</taxon>
        <taxon>Alphaproteobacteria</taxon>
        <taxon>Sphingomonadales</taxon>
        <taxon>Sphingomonadaceae</taxon>
        <taxon>Novosphingobium</taxon>
    </lineage>
</organism>
<accession>A0ABY1QTJ0</accession>
<dbReference type="EMBL" id="FXUI01000014">
    <property type="protein sequence ID" value="SMP80502.1"/>
    <property type="molecule type" value="Genomic_DNA"/>
</dbReference>
<evidence type="ECO:0000256" key="4">
    <source>
        <dbReference type="ARBA" id="ARBA00022982"/>
    </source>
</evidence>
<keyword evidence="1" id="KW-0813">Transport</keyword>
<evidence type="ECO:0000256" key="5">
    <source>
        <dbReference type="ARBA" id="ARBA00023004"/>
    </source>
</evidence>
<keyword evidence="2 6" id="KW-0349">Heme</keyword>
<protein>
    <submittedName>
        <fullName evidence="8">Cytochrome c</fullName>
    </submittedName>
</protein>
<keyword evidence="5 6" id="KW-0408">Iron</keyword>
<dbReference type="SUPFAM" id="SSF46626">
    <property type="entry name" value="Cytochrome c"/>
    <property type="match status" value="1"/>
</dbReference>
<dbReference type="Proteomes" id="UP001157910">
    <property type="component" value="Unassembled WGS sequence"/>
</dbReference>
<comment type="caution">
    <text evidence="8">The sequence shown here is derived from an EMBL/GenBank/DDBJ whole genome shotgun (WGS) entry which is preliminary data.</text>
</comment>
<evidence type="ECO:0000256" key="6">
    <source>
        <dbReference type="PROSITE-ProRule" id="PRU00433"/>
    </source>
</evidence>
<keyword evidence="3 6" id="KW-0479">Metal-binding</keyword>
<reference evidence="8 9" key="1">
    <citation type="submission" date="2017-05" db="EMBL/GenBank/DDBJ databases">
        <authorList>
            <person name="Varghese N."/>
            <person name="Submissions S."/>
        </authorList>
    </citation>
    <scope>NUCLEOTIDE SEQUENCE [LARGE SCALE GENOMIC DNA]</scope>
    <source>
        <strain evidence="8 9">SM16</strain>
    </source>
</reference>
<dbReference type="Gene3D" id="1.10.760.10">
    <property type="entry name" value="Cytochrome c-like domain"/>
    <property type="match status" value="1"/>
</dbReference>
<evidence type="ECO:0000313" key="8">
    <source>
        <dbReference type="EMBL" id="SMP80502.1"/>
    </source>
</evidence>
<dbReference type="Pfam" id="PF00034">
    <property type="entry name" value="Cytochrom_C"/>
    <property type="match status" value="1"/>
</dbReference>
<dbReference type="PRINTS" id="PR00604">
    <property type="entry name" value="CYTCHRMECIAB"/>
</dbReference>
<feature type="domain" description="Cytochrome c" evidence="7">
    <location>
        <begin position="28"/>
        <end position="128"/>
    </location>
</feature>
<proteinExistence type="predicted"/>
<dbReference type="PROSITE" id="PS51007">
    <property type="entry name" value="CYTC"/>
    <property type="match status" value="1"/>
</dbReference>
<dbReference type="PANTHER" id="PTHR11961">
    <property type="entry name" value="CYTOCHROME C"/>
    <property type="match status" value="1"/>
</dbReference>
<evidence type="ECO:0000259" key="7">
    <source>
        <dbReference type="PROSITE" id="PS51007"/>
    </source>
</evidence>
<dbReference type="InterPro" id="IPR002327">
    <property type="entry name" value="Cyt_c_1A/1B"/>
</dbReference>
<sequence length="129" mass="13729">MQIYMMATLSLVGSVVILGLGVPVASEASQQKGQAQFIRCAACHSTRAADRPSTGPHLEGIVGRKAGAVTNFTYSERLRKGDFIWDEARIDAFLAAPQSTDPGMCLTFRGLAKAEDRAALLAYLKAPAS</sequence>
<dbReference type="RefSeq" id="WP_103728653.1">
    <property type="nucleotide sequence ID" value="NZ_JBFOKU010000021.1"/>
</dbReference>
<evidence type="ECO:0000256" key="1">
    <source>
        <dbReference type="ARBA" id="ARBA00022448"/>
    </source>
</evidence>